<organism evidence="2 3">
    <name type="scientific">Mycena pura</name>
    <dbReference type="NCBI Taxonomy" id="153505"/>
    <lineage>
        <taxon>Eukaryota</taxon>
        <taxon>Fungi</taxon>
        <taxon>Dikarya</taxon>
        <taxon>Basidiomycota</taxon>
        <taxon>Agaricomycotina</taxon>
        <taxon>Agaricomycetes</taxon>
        <taxon>Agaricomycetidae</taxon>
        <taxon>Agaricales</taxon>
        <taxon>Marasmiineae</taxon>
        <taxon>Mycenaceae</taxon>
        <taxon>Mycena</taxon>
    </lineage>
</organism>
<dbReference type="EMBL" id="JARJCW010000044">
    <property type="protein sequence ID" value="KAJ7205226.1"/>
    <property type="molecule type" value="Genomic_DNA"/>
</dbReference>
<protein>
    <submittedName>
        <fullName evidence="2">Uncharacterized protein</fullName>
    </submittedName>
</protein>
<dbReference type="AlphaFoldDB" id="A0AAD6V7K1"/>
<feature type="region of interest" description="Disordered" evidence="1">
    <location>
        <begin position="36"/>
        <end position="66"/>
    </location>
</feature>
<feature type="compositionally biased region" description="Basic and acidic residues" evidence="1">
    <location>
        <begin position="155"/>
        <end position="168"/>
    </location>
</feature>
<keyword evidence="3" id="KW-1185">Reference proteome</keyword>
<evidence type="ECO:0000313" key="2">
    <source>
        <dbReference type="EMBL" id="KAJ7205226.1"/>
    </source>
</evidence>
<dbReference type="Proteomes" id="UP001219525">
    <property type="component" value="Unassembled WGS sequence"/>
</dbReference>
<reference evidence="2" key="1">
    <citation type="submission" date="2023-03" db="EMBL/GenBank/DDBJ databases">
        <title>Massive genome expansion in bonnet fungi (Mycena s.s.) driven by repeated elements and novel gene families across ecological guilds.</title>
        <authorList>
            <consortium name="Lawrence Berkeley National Laboratory"/>
            <person name="Harder C.B."/>
            <person name="Miyauchi S."/>
            <person name="Viragh M."/>
            <person name="Kuo A."/>
            <person name="Thoen E."/>
            <person name="Andreopoulos B."/>
            <person name="Lu D."/>
            <person name="Skrede I."/>
            <person name="Drula E."/>
            <person name="Henrissat B."/>
            <person name="Morin E."/>
            <person name="Kohler A."/>
            <person name="Barry K."/>
            <person name="LaButti K."/>
            <person name="Morin E."/>
            <person name="Salamov A."/>
            <person name="Lipzen A."/>
            <person name="Mereny Z."/>
            <person name="Hegedus B."/>
            <person name="Baldrian P."/>
            <person name="Stursova M."/>
            <person name="Weitz H."/>
            <person name="Taylor A."/>
            <person name="Grigoriev I.V."/>
            <person name="Nagy L.G."/>
            <person name="Martin F."/>
            <person name="Kauserud H."/>
        </authorList>
    </citation>
    <scope>NUCLEOTIDE SEQUENCE</scope>
    <source>
        <strain evidence="2">9144</strain>
    </source>
</reference>
<proteinExistence type="predicted"/>
<dbReference type="PANTHER" id="PTHR35871:SF1">
    <property type="entry name" value="CXC1-LIKE CYSTEINE CLUSTER ASSOCIATED WITH KDZ TRANSPOSASES DOMAIN-CONTAINING PROTEIN"/>
    <property type="match status" value="1"/>
</dbReference>
<feature type="region of interest" description="Disordered" evidence="1">
    <location>
        <begin position="133"/>
        <end position="168"/>
    </location>
</feature>
<gene>
    <name evidence="2" type="ORF">GGX14DRAFT_397769</name>
</gene>
<evidence type="ECO:0000256" key="1">
    <source>
        <dbReference type="SAM" id="MobiDB-lite"/>
    </source>
</evidence>
<dbReference type="PANTHER" id="PTHR35871">
    <property type="entry name" value="EXPRESSED PROTEIN"/>
    <property type="match status" value="1"/>
</dbReference>
<feature type="compositionally biased region" description="Pro residues" evidence="1">
    <location>
        <begin position="142"/>
        <end position="154"/>
    </location>
</feature>
<comment type="caution">
    <text evidence="2">The sequence shown here is derived from an EMBL/GenBank/DDBJ whole genome shotgun (WGS) entry which is preliminary data.</text>
</comment>
<name>A0AAD6V7K1_9AGAR</name>
<sequence length="711" mass="79616">MGISSNRRKALTANLFQNLGKTSKRVWEELSPKKVQKWLSPRKRQKENNTTGDMSDGSIDASGVFSASDASDDPFIASDVSGTSSDPIAGFTHAFHVPGCGPASSAPGARKLLWKLPKPPKPTVEDVIDEDDWQSTHTSNTFPPPSSAPAPLYPEKPHSFNEPHGFDDPRDLLDVPAAEDELLATSPLHDDDYPRPSAPRTLLDRIKEQATLPGTLRQAPNLGEAKIALDCVKGFLRGELRGTDLWGRRGVGYKDPDISAFTRDRLTGIRSLLHFYVTPGLEGNAYGRWGASARLAAHGLGRGLHCARVLASLAREFIVTREVLNVNPYGEWNESMLADEDLANDLRLHLQSLGTEITAEKIVEYLNDPLVQAEHNIDKSVSLTTARRYLNELGYRFTSPKKGQYVDGHEDHIYLPRLAELQKRIVVFDDNGDPQEYTGTGRRVIIWYHDESIFYAHDRRRQTWYHKDAPAKPYAKGEGHSFMVADYFSADFGYLRDPDNPKRNARRCMRPGSGRDGYFTSVEVREQASAACALVKDLWPDFDHVFVYDNATTHKKRAEGSLSARQMPKGPSGTRKGSESANFLVEVNKRDSDGHLMYDSKRNLVKEKIKMTGAHFNGEPQDLYFPDNHPQHPGKFKGMKNILEERGMHEYANLRAECLGFKFANRCHRFGDGYLNHNLNGRQAAWIAKKYPGHRTYPASILAELDAAGIH</sequence>
<evidence type="ECO:0000313" key="3">
    <source>
        <dbReference type="Proteomes" id="UP001219525"/>
    </source>
</evidence>
<accession>A0AAD6V7K1</accession>
<feature type="compositionally biased region" description="Basic residues" evidence="1">
    <location>
        <begin position="36"/>
        <end position="45"/>
    </location>
</feature>
<feature type="region of interest" description="Disordered" evidence="1">
    <location>
        <begin position="557"/>
        <end position="579"/>
    </location>
</feature>